<evidence type="ECO:0000259" key="3">
    <source>
        <dbReference type="Pfam" id="PF00561"/>
    </source>
</evidence>
<evidence type="ECO:0000256" key="2">
    <source>
        <dbReference type="ARBA" id="ARBA00038115"/>
    </source>
</evidence>
<dbReference type="GO" id="GO:0016787">
    <property type="term" value="F:hydrolase activity"/>
    <property type="evidence" value="ECO:0007669"/>
    <property type="project" value="UniProtKB-KW"/>
</dbReference>
<dbReference type="InterPro" id="IPR050261">
    <property type="entry name" value="FrsA_esterase"/>
</dbReference>
<dbReference type="PANTHER" id="PTHR22946:SF9">
    <property type="entry name" value="POLYKETIDE TRANSFERASE AF380"/>
    <property type="match status" value="1"/>
</dbReference>
<accession>A0ABU8MTP0</accession>
<dbReference type="Gene3D" id="3.40.50.1820">
    <property type="entry name" value="alpha/beta hydrolase"/>
    <property type="match status" value="1"/>
</dbReference>
<comment type="similarity">
    <text evidence="2">Belongs to the AB hydrolase superfamily. FUS2 hydrolase family.</text>
</comment>
<proteinExistence type="inferred from homology"/>
<organism evidence="4 5">
    <name type="scientific">Actinomycetospora aurantiaca</name>
    <dbReference type="NCBI Taxonomy" id="3129233"/>
    <lineage>
        <taxon>Bacteria</taxon>
        <taxon>Bacillati</taxon>
        <taxon>Actinomycetota</taxon>
        <taxon>Actinomycetes</taxon>
        <taxon>Pseudonocardiales</taxon>
        <taxon>Pseudonocardiaceae</taxon>
        <taxon>Actinomycetospora</taxon>
    </lineage>
</organism>
<comment type="caution">
    <text evidence="4">The sequence shown here is derived from an EMBL/GenBank/DDBJ whole genome shotgun (WGS) entry which is preliminary data.</text>
</comment>
<dbReference type="SUPFAM" id="SSF53474">
    <property type="entry name" value="alpha/beta-Hydrolases"/>
    <property type="match status" value="1"/>
</dbReference>
<sequence length="296" mass="30951">MEITVESEGHRLGTTYRRADDDALAGPGGRPCVVMAHGFGATRDSGLAPFADAFTTAGADVLLVDYRGFGDSEGEPRGHVDHRAHRRDYHAAVARARLIDGVDPERIVLWGSSYSGGHVVAVAAQDRRIAGVISQGAAMDGLGALVEILRYAGAWQLLKVSAHAVADAVGHALGRPDHRVAVYGPPGTVAAITAPDAEAGYGAIIGPTFVNTMPARDILTIPLNRPVTAAPRVRCPMLLVVAASDSIAPPAAVRRAAATAGGPVETLEIDCGHFDIYRGEPFGTSIERQIAFVRSV</sequence>
<evidence type="ECO:0000256" key="1">
    <source>
        <dbReference type="ARBA" id="ARBA00022801"/>
    </source>
</evidence>
<gene>
    <name evidence="4" type="ORF">WCD74_21265</name>
</gene>
<name>A0ABU8MTP0_9PSEU</name>
<reference evidence="4 5" key="1">
    <citation type="submission" date="2024-03" db="EMBL/GenBank/DDBJ databases">
        <title>Actinomycetospora sp. OC33-EN08, a novel actinomycete isolated from wild orchid (Aerides multiflora).</title>
        <authorList>
            <person name="Suriyachadkun C."/>
        </authorList>
    </citation>
    <scope>NUCLEOTIDE SEQUENCE [LARGE SCALE GENOMIC DNA]</scope>
    <source>
        <strain evidence="4 5">OC33-EN08</strain>
    </source>
</reference>
<dbReference type="InterPro" id="IPR029058">
    <property type="entry name" value="AB_hydrolase_fold"/>
</dbReference>
<dbReference type="EMBL" id="JBBEGN010000012">
    <property type="protein sequence ID" value="MEJ2870313.1"/>
    <property type="molecule type" value="Genomic_DNA"/>
</dbReference>
<dbReference type="PANTHER" id="PTHR22946">
    <property type="entry name" value="DIENELACTONE HYDROLASE DOMAIN-CONTAINING PROTEIN-RELATED"/>
    <property type="match status" value="1"/>
</dbReference>
<evidence type="ECO:0000313" key="5">
    <source>
        <dbReference type="Proteomes" id="UP001385809"/>
    </source>
</evidence>
<dbReference type="Pfam" id="PF00561">
    <property type="entry name" value="Abhydrolase_1"/>
    <property type="match status" value="1"/>
</dbReference>
<dbReference type="Proteomes" id="UP001385809">
    <property type="component" value="Unassembled WGS sequence"/>
</dbReference>
<keyword evidence="1 4" id="KW-0378">Hydrolase</keyword>
<dbReference type="InterPro" id="IPR000073">
    <property type="entry name" value="AB_hydrolase_1"/>
</dbReference>
<protein>
    <submittedName>
        <fullName evidence="4">Alpha/beta fold hydrolase</fullName>
    </submittedName>
</protein>
<dbReference type="RefSeq" id="WP_337696878.1">
    <property type="nucleotide sequence ID" value="NZ_JBBEGN010000012.1"/>
</dbReference>
<feature type="domain" description="AB hydrolase-1" evidence="3">
    <location>
        <begin position="31"/>
        <end position="277"/>
    </location>
</feature>
<evidence type="ECO:0000313" key="4">
    <source>
        <dbReference type="EMBL" id="MEJ2870313.1"/>
    </source>
</evidence>
<keyword evidence="5" id="KW-1185">Reference proteome</keyword>